<dbReference type="Gene3D" id="1.20.58.300">
    <property type="entry name" value="FlgN-like"/>
    <property type="match status" value="1"/>
</dbReference>
<keyword evidence="1" id="KW-1005">Bacterial flagellum biogenesis</keyword>
<keyword evidence="5" id="KW-1185">Reference proteome</keyword>
<dbReference type="EMBL" id="JBHSHC010000098">
    <property type="protein sequence ID" value="MFC4768256.1"/>
    <property type="molecule type" value="Genomic_DNA"/>
</dbReference>
<keyword evidence="4" id="KW-0969">Cilium</keyword>
<sequence>MPLIQSLVETVEELLREHEHLLQLAEEKKRALINGDMEKLQEIVNKEIHFIRKVEKLEELRIQQGKRIADEHGMKLEELTASKLAELESDPERTAKINLLTGRFLQVIGEVKAANELNGKLLQQSLELVQRSISLMTDVPDSGTYTGRGDSGQATSGQRRFFDTKA</sequence>
<feature type="region of interest" description="Disordered" evidence="3">
    <location>
        <begin position="139"/>
        <end position="166"/>
    </location>
</feature>
<accession>A0ABV9Q179</accession>
<dbReference type="SUPFAM" id="SSF140566">
    <property type="entry name" value="FlgN-like"/>
    <property type="match status" value="1"/>
</dbReference>
<keyword evidence="4" id="KW-0282">Flagellum</keyword>
<protein>
    <submittedName>
        <fullName evidence="4">Flagellar protein FlgN</fullName>
    </submittedName>
</protein>
<proteinExistence type="predicted"/>
<evidence type="ECO:0000256" key="3">
    <source>
        <dbReference type="SAM" id="MobiDB-lite"/>
    </source>
</evidence>
<keyword evidence="4" id="KW-0966">Cell projection</keyword>
<dbReference type="InterPro" id="IPR007809">
    <property type="entry name" value="FlgN-like"/>
</dbReference>
<evidence type="ECO:0000313" key="5">
    <source>
        <dbReference type="Proteomes" id="UP001596002"/>
    </source>
</evidence>
<reference evidence="5" key="1">
    <citation type="journal article" date="2019" name="Int. J. Syst. Evol. Microbiol.">
        <title>The Global Catalogue of Microorganisms (GCM) 10K type strain sequencing project: providing services to taxonomists for standard genome sequencing and annotation.</title>
        <authorList>
            <consortium name="The Broad Institute Genomics Platform"/>
            <consortium name="The Broad Institute Genome Sequencing Center for Infectious Disease"/>
            <person name="Wu L."/>
            <person name="Ma J."/>
        </authorList>
    </citation>
    <scope>NUCLEOTIDE SEQUENCE [LARGE SCALE GENOMIC DNA]</scope>
    <source>
        <strain evidence="5">WYCCWR 12678</strain>
    </source>
</reference>
<organism evidence="4 5">
    <name type="scientific">Effusibacillus consociatus</name>
    <dbReference type="NCBI Taxonomy" id="1117041"/>
    <lineage>
        <taxon>Bacteria</taxon>
        <taxon>Bacillati</taxon>
        <taxon>Bacillota</taxon>
        <taxon>Bacilli</taxon>
        <taxon>Bacillales</taxon>
        <taxon>Alicyclobacillaceae</taxon>
        <taxon>Effusibacillus</taxon>
    </lineage>
</organism>
<evidence type="ECO:0000256" key="2">
    <source>
        <dbReference type="SAM" id="Coils"/>
    </source>
</evidence>
<dbReference type="RefSeq" id="WP_380026211.1">
    <property type="nucleotide sequence ID" value="NZ_JBHSHC010000098.1"/>
</dbReference>
<dbReference type="InterPro" id="IPR036679">
    <property type="entry name" value="FlgN-like_sf"/>
</dbReference>
<dbReference type="Proteomes" id="UP001596002">
    <property type="component" value="Unassembled WGS sequence"/>
</dbReference>
<comment type="caution">
    <text evidence="4">The sequence shown here is derived from an EMBL/GenBank/DDBJ whole genome shotgun (WGS) entry which is preliminary data.</text>
</comment>
<evidence type="ECO:0000256" key="1">
    <source>
        <dbReference type="ARBA" id="ARBA00022795"/>
    </source>
</evidence>
<name>A0ABV9Q179_9BACL</name>
<keyword evidence="2" id="KW-0175">Coiled coil</keyword>
<feature type="coiled-coil region" evidence="2">
    <location>
        <begin position="4"/>
        <end position="31"/>
    </location>
</feature>
<evidence type="ECO:0000313" key="4">
    <source>
        <dbReference type="EMBL" id="MFC4768256.1"/>
    </source>
</evidence>
<gene>
    <name evidence="4" type="ORF">ACFO8Q_12955</name>
</gene>
<dbReference type="Pfam" id="PF05130">
    <property type="entry name" value="FlgN"/>
    <property type="match status" value="1"/>
</dbReference>